<comment type="caution">
    <text evidence="2">The sequence shown here is derived from an EMBL/GenBank/DDBJ whole genome shotgun (WGS) entry which is preliminary data.</text>
</comment>
<accession>A0AAV4N4H5</accession>
<evidence type="ECO:0000256" key="1">
    <source>
        <dbReference type="SAM" id="SignalP"/>
    </source>
</evidence>
<evidence type="ECO:0000313" key="2">
    <source>
        <dbReference type="EMBL" id="GIX78740.1"/>
    </source>
</evidence>
<keyword evidence="1" id="KW-0732">Signal</keyword>
<keyword evidence="3" id="KW-1185">Reference proteome</keyword>
<gene>
    <name evidence="2" type="ORF">CDAR_554751</name>
</gene>
<dbReference type="EMBL" id="BPLQ01001125">
    <property type="protein sequence ID" value="GIX78740.1"/>
    <property type="molecule type" value="Genomic_DNA"/>
</dbReference>
<dbReference type="Proteomes" id="UP001054837">
    <property type="component" value="Unassembled WGS sequence"/>
</dbReference>
<feature type="signal peptide" evidence="1">
    <location>
        <begin position="1"/>
        <end position="18"/>
    </location>
</feature>
<reference evidence="2 3" key="1">
    <citation type="submission" date="2021-06" db="EMBL/GenBank/DDBJ databases">
        <title>Caerostris darwini draft genome.</title>
        <authorList>
            <person name="Kono N."/>
            <person name="Arakawa K."/>
        </authorList>
    </citation>
    <scope>NUCLEOTIDE SEQUENCE [LARGE SCALE GENOMIC DNA]</scope>
</reference>
<evidence type="ECO:0000313" key="3">
    <source>
        <dbReference type="Proteomes" id="UP001054837"/>
    </source>
</evidence>
<protein>
    <submittedName>
        <fullName evidence="2">Uncharacterized protein</fullName>
    </submittedName>
</protein>
<sequence length="143" mass="15647">MYVSVINVLVLTATGVLGSNVKYPKLNLCPPNANCYNVILCPGAIEKFKKGTPPIICGWVRDIPKVCCTNTATQINNLLNATTEEPRSRSTDSFRLSSISETGCGKRYSLPPALTMGGGDNDSKWRWPWMLSICLIISYDSLS</sequence>
<dbReference type="AlphaFoldDB" id="A0AAV4N4H5"/>
<proteinExistence type="predicted"/>
<organism evidence="2 3">
    <name type="scientific">Caerostris darwini</name>
    <dbReference type="NCBI Taxonomy" id="1538125"/>
    <lineage>
        <taxon>Eukaryota</taxon>
        <taxon>Metazoa</taxon>
        <taxon>Ecdysozoa</taxon>
        <taxon>Arthropoda</taxon>
        <taxon>Chelicerata</taxon>
        <taxon>Arachnida</taxon>
        <taxon>Araneae</taxon>
        <taxon>Araneomorphae</taxon>
        <taxon>Entelegynae</taxon>
        <taxon>Araneoidea</taxon>
        <taxon>Araneidae</taxon>
        <taxon>Caerostris</taxon>
    </lineage>
</organism>
<name>A0AAV4N4H5_9ARAC</name>
<feature type="chain" id="PRO_5043371716" evidence="1">
    <location>
        <begin position="19"/>
        <end position="143"/>
    </location>
</feature>